<evidence type="ECO:0000313" key="2">
    <source>
        <dbReference type="EMBL" id="VUX45336.1"/>
    </source>
</evidence>
<dbReference type="Gene3D" id="3.30.70.1230">
    <property type="entry name" value="Nucleotide cyclase"/>
    <property type="match status" value="1"/>
</dbReference>
<accession>A0A564WBI7</accession>
<dbReference type="PANTHER" id="PTHR43081">
    <property type="entry name" value="ADENYLATE CYCLASE, TERMINAL-DIFFERENTIATION SPECIFIC-RELATED"/>
    <property type="match status" value="1"/>
</dbReference>
<dbReference type="InterPro" id="IPR050697">
    <property type="entry name" value="Adenylyl/Guanylyl_Cyclase_3/4"/>
</dbReference>
<dbReference type="SMART" id="SM00044">
    <property type="entry name" value="CYCc"/>
    <property type="match status" value="1"/>
</dbReference>
<name>A0A564WBI7_9PROT</name>
<proteinExistence type="predicted"/>
<dbReference type="GO" id="GO:0009190">
    <property type="term" value="P:cyclic nucleotide biosynthetic process"/>
    <property type="evidence" value="ECO:0007669"/>
    <property type="project" value="InterPro"/>
</dbReference>
<dbReference type="Pfam" id="PF00211">
    <property type="entry name" value="Guanylate_cyc"/>
    <property type="match status" value="1"/>
</dbReference>
<dbReference type="GO" id="GO:0004016">
    <property type="term" value="F:adenylate cyclase activity"/>
    <property type="evidence" value="ECO:0007669"/>
    <property type="project" value="UniProtKB-EC"/>
</dbReference>
<dbReference type="SUPFAM" id="SSF55073">
    <property type="entry name" value="Nucleotide cyclase"/>
    <property type="match status" value="1"/>
</dbReference>
<evidence type="ECO:0000259" key="1">
    <source>
        <dbReference type="PROSITE" id="PS50125"/>
    </source>
</evidence>
<dbReference type="CDD" id="cd07302">
    <property type="entry name" value="CHD"/>
    <property type="match status" value="1"/>
</dbReference>
<dbReference type="PANTHER" id="PTHR43081:SF1">
    <property type="entry name" value="ADENYLATE CYCLASE, TERMINAL-DIFFERENTIATION SPECIFIC"/>
    <property type="match status" value="1"/>
</dbReference>
<dbReference type="PROSITE" id="PS50125">
    <property type="entry name" value="GUANYLATE_CYCLASE_2"/>
    <property type="match status" value="1"/>
</dbReference>
<feature type="domain" description="Guanylate cyclase" evidence="1">
    <location>
        <begin position="53"/>
        <end position="185"/>
    </location>
</feature>
<keyword evidence="2" id="KW-0456">Lyase</keyword>
<dbReference type="EC" id="4.6.1.1" evidence="2"/>
<organism evidence="2 3">
    <name type="scientific">Candidatus Defluviicoccus seviourii</name>
    <dbReference type="NCBI Taxonomy" id="2565273"/>
    <lineage>
        <taxon>Bacteria</taxon>
        <taxon>Pseudomonadati</taxon>
        <taxon>Pseudomonadota</taxon>
        <taxon>Alphaproteobacteria</taxon>
        <taxon>Rhodospirillales</taxon>
        <taxon>Rhodospirillaceae</taxon>
        <taxon>Defluviicoccus</taxon>
    </lineage>
</organism>
<dbReference type="GO" id="GO:0035556">
    <property type="term" value="P:intracellular signal transduction"/>
    <property type="evidence" value="ECO:0007669"/>
    <property type="project" value="InterPro"/>
</dbReference>
<dbReference type="InterPro" id="IPR001054">
    <property type="entry name" value="A/G_cyclase"/>
</dbReference>
<dbReference type="AlphaFoldDB" id="A0A564WBI7"/>
<gene>
    <name evidence="2" type="ORF">DF3PA_110070</name>
</gene>
<dbReference type="InterPro" id="IPR029787">
    <property type="entry name" value="Nucleotide_cyclase"/>
</dbReference>
<evidence type="ECO:0000313" key="3">
    <source>
        <dbReference type="Proteomes" id="UP000326641"/>
    </source>
</evidence>
<protein>
    <submittedName>
        <fullName evidence="2">Adenylate cyclase</fullName>
        <ecNumber evidence="2">4.6.1.1</ecNumber>
    </submittedName>
</protein>
<sequence>MPPTPAPLGLLCPRAAPSSAAAIVVPARPAAAGAWVAHGSAWLPTNEGTTAATVLVADVRGFTGLSRRLGAAATAAFLNRLFGAIVPCIEAEAGSIDKFIGDAVLAVFGLPMAEGDEADRAVRAAIAIQRRVADLNRTAPHAAGTAIAVAIGIDAGEVFFGRVGAGTWVAPTVIGANVNSAFALQQACKRCHASILISASVRRHLADRYCLRLLDASHPHEPPLYDFGETAPVYEVLDHLSESTFPGLRAALRHYHRGLAASRAGRFAAAERAFAAAIALNEHDPLYRLHAERCRRLRAAKMTDLCNATKRLGVRHRVRL</sequence>
<dbReference type="EMBL" id="UXAT02000003">
    <property type="protein sequence ID" value="VUX45336.1"/>
    <property type="molecule type" value="Genomic_DNA"/>
</dbReference>
<dbReference type="Proteomes" id="UP000326641">
    <property type="component" value="Unassembled WGS sequence"/>
</dbReference>
<comment type="caution">
    <text evidence="2">The sequence shown here is derived from an EMBL/GenBank/DDBJ whole genome shotgun (WGS) entry which is preliminary data.</text>
</comment>
<reference evidence="2" key="1">
    <citation type="submission" date="2018-11" db="EMBL/GenBank/DDBJ databases">
        <authorList>
            <person name="Onetto C."/>
        </authorList>
    </citation>
    <scope>NUCLEOTIDE SEQUENCE [LARGE SCALE GENOMIC DNA]</scope>
</reference>
<keyword evidence="3" id="KW-1185">Reference proteome</keyword>